<reference evidence="2" key="1">
    <citation type="journal article" date="2021" name="Front. Microbiol.">
        <title>Cellular and Genomic Properties of Haloferax gibbonsii LR2-5, the Host of Euryarchaeal Virus HFTV1.</title>
        <authorList>
            <person name="Tittes C."/>
            <person name="Schwarzer S."/>
            <person name="Pfeiffer F."/>
            <person name="Dyall-Smith M."/>
            <person name="Rodriguez-Franco M."/>
            <person name="Oksanen H.M."/>
            <person name="Quax T.E.F."/>
        </authorList>
    </citation>
    <scope>NUCLEOTIDE SEQUENCE</scope>
    <source>
        <strain evidence="2">LR2-5</strain>
    </source>
</reference>
<evidence type="ECO:0000313" key="2">
    <source>
        <dbReference type="EMBL" id="QOS14139.1"/>
    </source>
</evidence>
<protein>
    <submittedName>
        <fullName evidence="2">Uncharacterized protein</fullName>
    </submittedName>
</protein>
<gene>
    <name evidence="2" type="ORF">HfgLR_25325</name>
</gene>
<geneLocation type="plasmid" evidence="2 3">
    <name>pHGLR3</name>
</geneLocation>
<keyword evidence="2" id="KW-0614">Plasmid</keyword>
<dbReference type="EMBL" id="CP063208">
    <property type="protein sequence ID" value="QOS14139.1"/>
    <property type="molecule type" value="Genomic_DNA"/>
</dbReference>
<dbReference type="Proteomes" id="UP000663064">
    <property type="component" value="Plasmid pHGLR3"/>
</dbReference>
<dbReference type="RefSeq" id="WP_193494227.1">
    <property type="nucleotide sequence ID" value="NZ_CP063208.1"/>
</dbReference>
<accession>A0A871BN27</accession>
<dbReference type="GeneID" id="59461654"/>
<name>A0A871BN27_HALGI</name>
<feature type="region of interest" description="Disordered" evidence="1">
    <location>
        <begin position="1"/>
        <end position="26"/>
    </location>
</feature>
<evidence type="ECO:0000256" key="1">
    <source>
        <dbReference type="SAM" id="MobiDB-lite"/>
    </source>
</evidence>
<organism evidence="2 3">
    <name type="scientific">Haloferax gibbonsii</name>
    <dbReference type="NCBI Taxonomy" id="35746"/>
    <lineage>
        <taxon>Archaea</taxon>
        <taxon>Methanobacteriati</taxon>
        <taxon>Methanobacteriota</taxon>
        <taxon>Stenosarchaea group</taxon>
        <taxon>Halobacteria</taxon>
        <taxon>Halobacteriales</taxon>
        <taxon>Haloferacaceae</taxon>
        <taxon>Haloferax</taxon>
    </lineage>
</organism>
<sequence>MMSGDYPDPTRHPSAYRAHEAAPADTGDEVVIHMVEGGGAFRDSFPVLGTVRRIDEPNGLSARNDYVLRVHIPDEQAHFMADGHGTTTILTQLRRGKSWVTLDEFDGGVTELRE</sequence>
<proteinExistence type="predicted"/>
<dbReference type="AlphaFoldDB" id="A0A871BN27"/>
<evidence type="ECO:0000313" key="3">
    <source>
        <dbReference type="Proteomes" id="UP000663064"/>
    </source>
</evidence>